<dbReference type="PROSITE" id="PS00462">
    <property type="entry name" value="G_GLU_TRANSPEPTIDASE"/>
    <property type="match status" value="1"/>
</dbReference>
<reference evidence="12 13" key="1">
    <citation type="submission" date="2018-12" db="EMBL/GenBank/DDBJ databases">
        <title>Flammeovirga pectinis sp. nov., isolated from the gut of the Korean scallop, Patinopecten yessoensis.</title>
        <authorList>
            <person name="Bae J.-W."/>
            <person name="Jeong Y.-S."/>
            <person name="Kang W."/>
        </authorList>
    </citation>
    <scope>NUCLEOTIDE SEQUENCE [LARGE SCALE GENOMIC DNA]</scope>
    <source>
        <strain evidence="12 13">L12M1</strain>
    </source>
</reference>
<dbReference type="KEGG" id="fll:EI427_08540"/>
<keyword evidence="11" id="KW-0317">Glutathione biosynthesis</keyword>
<feature type="binding site" evidence="10">
    <location>
        <begin position="401"/>
        <end position="403"/>
    </location>
    <ligand>
        <name>L-glutamate</name>
        <dbReference type="ChEBI" id="CHEBI:29985"/>
    </ligand>
</feature>
<dbReference type="SUPFAM" id="SSF56235">
    <property type="entry name" value="N-terminal nucleophile aminohydrolases (Ntn hydrolases)"/>
    <property type="match status" value="1"/>
</dbReference>
<comment type="PTM">
    <text evidence="11">Cleaved by autocatalysis into a large and a small subunit.</text>
</comment>
<dbReference type="InterPro" id="IPR055262">
    <property type="entry name" value="GGT_CS"/>
</dbReference>
<dbReference type="EC" id="2.3.2.2" evidence="11"/>
<keyword evidence="13" id="KW-1185">Reference proteome</keyword>
<comment type="catalytic activity">
    <reaction evidence="8 11">
        <text>an N-terminal (5-L-glutamyl)-[peptide] + an alpha-amino acid = 5-L-glutamyl amino acid + an N-terminal L-alpha-aminoacyl-[peptide]</text>
        <dbReference type="Rhea" id="RHEA:23904"/>
        <dbReference type="Rhea" id="RHEA-COMP:9780"/>
        <dbReference type="Rhea" id="RHEA-COMP:9795"/>
        <dbReference type="ChEBI" id="CHEBI:77644"/>
        <dbReference type="ChEBI" id="CHEBI:78597"/>
        <dbReference type="ChEBI" id="CHEBI:78599"/>
        <dbReference type="ChEBI" id="CHEBI:78608"/>
        <dbReference type="EC" id="2.3.2.2"/>
    </reaction>
</comment>
<evidence type="ECO:0000313" key="12">
    <source>
        <dbReference type="EMBL" id="AZQ62283.1"/>
    </source>
</evidence>
<dbReference type="GO" id="GO:0006751">
    <property type="term" value="P:glutathione catabolic process"/>
    <property type="evidence" value="ECO:0007669"/>
    <property type="project" value="UniProtKB-UniRule"/>
</dbReference>
<evidence type="ECO:0000256" key="8">
    <source>
        <dbReference type="ARBA" id="ARBA00047417"/>
    </source>
</evidence>
<name>A0A3S9P276_9BACT</name>
<evidence type="ECO:0000256" key="10">
    <source>
        <dbReference type="PIRSR" id="PIRSR600101-2"/>
    </source>
</evidence>
<evidence type="ECO:0000256" key="9">
    <source>
        <dbReference type="PIRSR" id="PIRSR600101-1"/>
    </source>
</evidence>
<comment type="similarity">
    <text evidence="3 11">Belongs to the gamma-glutamyltransferase family.</text>
</comment>
<evidence type="ECO:0000256" key="4">
    <source>
        <dbReference type="ARBA" id="ARBA00022679"/>
    </source>
</evidence>
<dbReference type="Proteomes" id="UP000267268">
    <property type="component" value="Chromosome 1"/>
</dbReference>
<comment type="catalytic activity">
    <reaction evidence="2 11">
        <text>glutathione + H2O = L-cysteinylglycine + L-glutamate</text>
        <dbReference type="Rhea" id="RHEA:28807"/>
        <dbReference type="ChEBI" id="CHEBI:15377"/>
        <dbReference type="ChEBI" id="CHEBI:29985"/>
        <dbReference type="ChEBI" id="CHEBI:57925"/>
        <dbReference type="ChEBI" id="CHEBI:61694"/>
        <dbReference type="EC" id="3.4.19.13"/>
    </reaction>
</comment>
<dbReference type="InterPro" id="IPR051792">
    <property type="entry name" value="GGT_bact"/>
</dbReference>
<dbReference type="GO" id="GO:0036374">
    <property type="term" value="F:glutathione hydrolase activity"/>
    <property type="evidence" value="ECO:0007669"/>
    <property type="project" value="UniProtKB-UniRule"/>
</dbReference>
<dbReference type="OrthoDB" id="9781342at2"/>
<dbReference type="InterPro" id="IPR043137">
    <property type="entry name" value="GGT_ssub_C"/>
</dbReference>
<dbReference type="NCBIfam" id="TIGR00066">
    <property type="entry name" value="g_glut_trans"/>
    <property type="match status" value="1"/>
</dbReference>
<evidence type="ECO:0000256" key="2">
    <source>
        <dbReference type="ARBA" id="ARBA00001089"/>
    </source>
</evidence>
<protein>
    <recommendedName>
        <fullName evidence="11">Glutathione hydrolase proenzyme</fullName>
        <ecNumber evidence="11">2.3.2.2</ecNumber>
        <ecNumber evidence="11">3.4.19.13</ecNumber>
    </recommendedName>
    <component>
        <recommendedName>
            <fullName evidence="11">Glutathione hydrolase large chain</fullName>
        </recommendedName>
    </component>
    <component>
        <recommendedName>
            <fullName evidence="11">Glutathione hydrolase small chain</fullName>
        </recommendedName>
    </component>
</protein>
<comment type="subunit">
    <text evidence="11">This enzyme consists of two polypeptide chains, which are synthesized in precursor form from a single polypeptide.</text>
</comment>
<dbReference type="UniPathway" id="UPA00204"/>
<keyword evidence="7 11" id="KW-0012">Acyltransferase</keyword>
<dbReference type="PRINTS" id="PR01210">
    <property type="entry name" value="GGTRANSPTASE"/>
</dbReference>
<dbReference type="PANTHER" id="PTHR43199">
    <property type="entry name" value="GLUTATHIONE HYDROLASE"/>
    <property type="match status" value="1"/>
</dbReference>
<dbReference type="GO" id="GO:0103068">
    <property type="term" value="F:leukotriene C4 gamma-glutamyl transferase activity"/>
    <property type="evidence" value="ECO:0007669"/>
    <property type="project" value="UniProtKB-EC"/>
</dbReference>
<organism evidence="12 13">
    <name type="scientific">Flammeovirga pectinis</name>
    <dbReference type="NCBI Taxonomy" id="2494373"/>
    <lineage>
        <taxon>Bacteria</taxon>
        <taxon>Pseudomonadati</taxon>
        <taxon>Bacteroidota</taxon>
        <taxon>Cytophagia</taxon>
        <taxon>Cytophagales</taxon>
        <taxon>Flammeovirgaceae</taxon>
        <taxon>Flammeovirga</taxon>
    </lineage>
</organism>
<evidence type="ECO:0000256" key="11">
    <source>
        <dbReference type="RuleBase" id="RU368036"/>
    </source>
</evidence>
<evidence type="ECO:0000256" key="5">
    <source>
        <dbReference type="ARBA" id="ARBA00022801"/>
    </source>
</evidence>
<evidence type="ECO:0000256" key="6">
    <source>
        <dbReference type="ARBA" id="ARBA00023145"/>
    </source>
</evidence>
<evidence type="ECO:0000313" key="13">
    <source>
        <dbReference type="Proteomes" id="UP000267268"/>
    </source>
</evidence>
<dbReference type="EC" id="3.4.19.13" evidence="11"/>
<feature type="binding site" evidence="10">
    <location>
        <position position="476"/>
    </location>
    <ligand>
        <name>L-glutamate</name>
        <dbReference type="ChEBI" id="CHEBI:29985"/>
    </ligand>
</feature>
<dbReference type="Pfam" id="PF01019">
    <property type="entry name" value="G_glu_transpept"/>
    <property type="match status" value="1"/>
</dbReference>
<dbReference type="InterPro" id="IPR029055">
    <property type="entry name" value="Ntn_hydrolases_N"/>
</dbReference>
<feature type="binding site" evidence="10">
    <location>
        <position position="107"/>
    </location>
    <ligand>
        <name>L-glutamate</name>
        <dbReference type="ChEBI" id="CHEBI:29985"/>
    </ligand>
</feature>
<accession>A0A3S9P276</accession>
<dbReference type="Gene3D" id="1.10.246.130">
    <property type="match status" value="1"/>
</dbReference>
<comment type="catalytic activity">
    <reaction evidence="1 11">
        <text>an S-substituted glutathione + H2O = an S-substituted L-cysteinylglycine + L-glutamate</text>
        <dbReference type="Rhea" id="RHEA:59468"/>
        <dbReference type="ChEBI" id="CHEBI:15377"/>
        <dbReference type="ChEBI" id="CHEBI:29985"/>
        <dbReference type="ChEBI" id="CHEBI:90779"/>
        <dbReference type="ChEBI" id="CHEBI:143103"/>
        <dbReference type="EC" id="3.4.19.13"/>
    </reaction>
</comment>
<evidence type="ECO:0000256" key="7">
    <source>
        <dbReference type="ARBA" id="ARBA00023315"/>
    </source>
</evidence>
<dbReference type="RefSeq" id="WP_126613632.1">
    <property type="nucleotide sequence ID" value="NZ_CP034562.1"/>
</dbReference>
<keyword evidence="5 11" id="KW-0378">Hydrolase</keyword>
<dbReference type="EMBL" id="CP034562">
    <property type="protein sequence ID" value="AZQ62283.1"/>
    <property type="molecule type" value="Genomic_DNA"/>
</dbReference>
<dbReference type="InterPro" id="IPR000101">
    <property type="entry name" value="GGT_peptidase"/>
</dbReference>
<keyword evidence="4 11" id="KW-0808">Transferase</keyword>
<evidence type="ECO:0000256" key="1">
    <source>
        <dbReference type="ARBA" id="ARBA00001049"/>
    </source>
</evidence>
<gene>
    <name evidence="12" type="primary">ggt</name>
    <name evidence="12" type="ORF">EI427_08540</name>
</gene>
<feature type="binding site" evidence="10">
    <location>
        <position position="425"/>
    </location>
    <ligand>
        <name>L-glutamate</name>
        <dbReference type="ChEBI" id="CHEBI:29985"/>
    </ligand>
</feature>
<dbReference type="PANTHER" id="PTHR43199:SF1">
    <property type="entry name" value="GLUTATHIONE HYDROLASE PROENZYME"/>
    <property type="match status" value="1"/>
</dbReference>
<keyword evidence="6 11" id="KW-0865">Zymogen</keyword>
<proteinExistence type="inferred from homology"/>
<feature type="binding site" evidence="10">
    <location>
        <begin position="454"/>
        <end position="455"/>
    </location>
    <ligand>
        <name>L-glutamate</name>
        <dbReference type="ChEBI" id="CHEBI:29985"/>
    </ligand>
</feature>
<sequence length="573" mass="62822">MTHLFKKLNLQSLLILIVCTLLFNCETKTSPEKKRGTIAKNGIVSCAHPLAAEVGIAILKKGGNAFDAAIATHFALAVVYPRAGNIGGGGFMVYRDQIGNSGSLDFREKAPSSASEKMYLDANGQPIKNLSLKGLLASGVPGSVDGMFKIYQKYGSLPWDVLLQPAIRLAEDGIVLTQLEAEKINQYQKDFNSYNKKPIQLFKDGNWKAGDKIIYPDLAITLKSIKENKRAGFYEGVVADKIINAMQNSNGIISHKDLKDYSSVWREAIKIPFKDNYTVISMPPPSSGGVALAQILLGLEDFNTSNYTHNSVEWIHLLTELERRAYADRASFLGDNDFYNVPVKQLTSKKYVSSRVKSIDLTKATNSQDIKAGDVLKIESFETTHYSIVDKHGNAVAITTTLNGNFGCKVVIDGAGFFMNNEMDDFSIKPGQPNQFGLIGGEANKIVPNKRMLSSMTPTIVEKDNALFMVLGTPGGSTIITSVAQTLLNVTEFNMTMQEAIDAKKFHSQWLPDEIYLEDKVFPDSTISGLEKMGHKIGFVPILGKMDCILKNKNGTYEGASDQSRSDGVAFGY</sequence>
<dbReference type="AlphaFoldDB" id="A0A3S9P276"/>
<comment type="pathway">
    <text evidence="11">Sulfur metabolism; glutathione metabolism.</text>
</comment>
<dbReference type="Gene3D" id="3.60.20.40">
    <property type="match status" value="1"/>
</dbReference>
<feature type="active site" description="Nucleophile" evidence="9">
    <location>
        <position position="383"/>
    </location>
</feature>
<evidence type="ECO:0000256" key="3">
    <source>
        <dbReference type="ARBA" id="ARBA00009381"/>
    </source>
</evidence>
<dbReference type="InterPro" id="IPR043138">
    <property type="entry name" value="GGT_lsub"/>
</dbReference>
<dbReference type="GO" id="GO:0006750">
    <property type="term" value="P:glutathione biosynthetic process"/>
    <property type="evidence" value="ECO:0007669"/>
    <property type="project" value="UniProtKB-KW"/>
</dbReference>